<feature type="domain" description="N-acetyltransferase" evidence="2">
    <location>
        <begin position="42"/>
        <end position="191"/>
    </location>
</feature>
<dbReference type="Proteomes" id="UP000262878">
    <property type="component" value="Unassembled WGS sequence"/>
</dbReference>
<comment type="caution">
    <text evidence="3">The sequence shown here is derived from an EMBL/GenBank/DDBJ whole genome shotgun (WGS) entry which is preliminary data.</text>
</comment>
<dbReference type="EMBL" id="DMUP01000023">
    <property type="protein sequence ID" value="HAR55345.1"/>
    <property type="molecule type" value="Genomic_DNA"/>
</dbReference>
<feature type="chain" id="PRO_5016996862" evidence="1">
    <location>
        <begin position="25"/>
        <end position="217"/>
    </location>
</feature>
<dbReference type="Pfam" id="PF13302">
    <property type="entry name" value="Acetyltransf_3"/>
    <property type="match status" value="1"/>
</dbReference>
<name>A0A348WLD3_9GAMM</name>
<dbReference type="GO" id="GO:0016747">
    <property type="term" value="F:acyltransferase activity, transferring groups other than amino-acyl groups"/>
    <property type="evidence" value="ECO:0007669"/>
    <property type="project" value="InterPro"/>
</dbReference>
<reference evidence="3 4" key="1">
    <citation type="journal article" date="2018" name="Nat. Biotechnol.">
        <title>A standardized bacterial taxonomy based on genome phylogeny substantially revises the tree of life.</title>
        <authorList>
            <person name="Parks D.H."/>
            <person name="Chuvochina M."/>
            <person name="Waite D.W."/>
            <person name="Rinke C."/>
            <person name="Skarshewski A."/>
            <person name="Chaumeil P.A."/>
            <person name="Hugenholtz P."/>
        </authorList>
    </citation>
    <scope>NUCLEOTIDE SEQUENCE [LARGE SCALE GENOMIC DNA]</scope>
    <source>
        <strain evidence="3">UBA9360</strain>
    </source>
</reference>
<dbReference type="AlphaFoldDB" id="A0A348WLD3"/>
<dbReference type="STRING" id="314276.OS145_04438"/>
<dbReference type="Gene3D" id="3.40.630.30">
    <property type="match status" value="1"/>
</dbReference>
<keyword evidence="3" id="KW-0808">Transferase</keyword>
<accession>A0A348WLD3</accession>
<protein>
    <submittedName>
        <fullName evidence="3">GNAT family N-acetyltransferase</fullName>
    </submittedName>
</protein>
<gene>
    <name evidence="3" type="ORF">DCR58_01025</name>
</gene>
<dbReference type="InterPro" id="IPR016181">
    <property type="entry name" value="Acyl_CoA_acyltransferase"/>
</dbReference>
<organism evidence="3 4">
    <name type="scientific">Idiomarina baltica</name>
    <dbReference type="NCBI Taxonomy" id="190892"/>
    <lineage>
        <taxon>Bacteria</taxon>
        <taxon>Pseudomonadati</taxon>
        <taxon>Pseudomonadota</taxon>
        <taxon>Gammaproteobacteria</taxon>
        <taxon>Alteromonadales</taxon>
        <taxon>Idiomarinaceae</taxon>
        <taxon>Idiomarina</taxon>
    </lineage>
</organism>
<keyword evidence="1" id="KW-0732">Signal</keyword>
<dbReference type="InterPro" id="IPR000182">
    <property type="entry name" value="GNAT_dom"/>
</dbReference>
<evidence type="ECO:0000313" key="4">
    <source>
        <dbReference type="Proteomes" id="UP000262878"/>
    </source>
</evidence>
<evidence type="ECO:0000313" key="3">
    <source>
        <dbReference type="EMBL" id="HAR55345.1"/>
    </source>
</evidence>
<evidence type="ECO:0000259" key="2">
    <source>
        <dbReference type="Pfam" id="PF13302"/>
    </source>
</evidence>
<dbReference type="SUPFAM" id="SSF55729">
    <property type="entry name" value="Acyl-CoA N-acyltransferases (Nat)"/>
    <property type="match status" value="1"/>
</dbReference>
<evidence type="ECO:0000256" key="1">
    <source>
        <dbReference type="SAM" id="SignalP"/>
    </source>
</evidence>
<sequence>MVVRRLCIIFWTVFALALSENLGAAEFWQDDWSMGQRIESSRLEITALKADDASAIYRAYMDSQAWLYHQLGWSWPSSKTSEEQNASMVQHLLKQMKQKNGFSFVVTDKKRNKVVGMVYFAPVSAERGNGAALDTSNIQAEVTWWLGKKAVADNLHNDLFALTTDWLRASWPWGQVLFPVSESNQSALAVLDNSAARKVAMNRDTHEVFYSYTLARK</sequence>
<feature type="signal peptide" evidence="1">
    <location>
        <begin position="1"/>
        <end position="24"/>
    </location>
</feature>
<proteinExistence type="predicted"/>